<dbReference type="AlphaFoldDB" id="A0A0F9B9R4"/>
<sequence>MVITASFNATRTTVAPLVQTLVTNVANSAGYSETFACITSTDTGLANGTNDFQLLTSSTAQNYIHYGGDTKASGYTEADVESLTDPGISATNDQTQVWDIVTLAVSEYYIFAIPSRLSTPTFWDYSTGFGADFESPETVAITNDAGFTENYKVFRSTNALGGPSGGDFTLETK</sequence>
<gene>
    <name evidence="1" type="ORF">LCGC14_2753430</name>
</gene>
<accession>A0A0F9B9R4</accession>
<protein>
    <submittedName>
        <fullName evidence="1">Uncharacterized protein</fullName>
    </submittedName>
</protein>
<reference evidence="1" key="1">
    <citation type="journal article" date="2015" name="Nature">
        <title>Complex archaea that bridge the gap between prokaryotes and eukaryotes.</title>
        <authorList>
            <person name="Spang A."/>
            <person name="Saw J.H."/>
            <person name="Jorgensen S.L."/>
            <person name="Zaremba-Niedzwiedzka K."/>
            <person name="Martijn J."/>
            <person name="Lind A.E."/>
            <person name="van Eijk R."/>
            <person name="Schleper C."/>
            <person name="Guy L."/>
            <person name="Ettema T.J."/>
        </authorList>
    </citation>
    <scope>NUCLEOTIDE SEQUENCE</scope>
</reference>
<organism evidence="1">
    <name type="scientific">marine sediment metagenome</name>
    <dbReference type="NCBI Taxonomy" id="412755"/>
    <lineage>
        <taxon>unclassified sequences</taxon>
        <taxon>metagenomes</taxon>
        <taxon>ecological metagenomes</taxon>
    </lineage>
</organism>
<name>A0A0F9B9R4_9ZZZZ</name>
<comment type="caution">
    <text evidence="1">The sequence shown here is derived from an EMBL/GenBank/DDBJ whole genome shotgun (WGS) entry which is preliminary data.</text>
</comment>
<proteinExistence type="predicted"/>
<evidence type="ECO:0000313" key="1">
    <source>
        <dbReference type="EMBL" id="KKK87419.1"/>
    </source>
</evidence>
<dbReference type="EMBL" id="LAZR01050410">
    <property type="protein sequence ID" value="KKK87419.1"/>
    <property type="molecule type" value="Genomic_DNA"/>
</dbReference>